<organism evidence="2 3">
    <name type="scientific">Shewanella bicestrii</name>
    <dbReference type="NCBI Taxonomy" id="2018305"/>
    <lineage>
        <taxon>Bacteria</taxon>
        <taxon>Pseudomonadati</taxon>
        <taxon>Pseudomonadota</taxon>
        <taxon>Gammaproteobacteria</taxon>
        <taxon>Alteromonadales</taxon>
        <taxon>Shewanellaceae</taxon>
        <taxon>Shewanella</taxon>
    </lineage>
</organism>
<dbReference type="KEGG" id="sbj:CF168_17315"/>
<evidence type="ECO:0000313" key="3">
    <source>
        <dbReference type="Proteomes" id="UP000198367"/>
    </source>
</evidence>
<evidence type="ECO:0000256" key="1">
    <source>
        <dbReference type="SAM" id="SignalP"/>
    </source>
</evidence>
<gene>
    <name evidence="2" type="ORF">CF168_17315</name>
</gene>
<dbReference type="InterPro" id="IPR011990">
    <property type="entry name" value="TPR-like_helical_dom_sf"/>
</dbReference>
<dbReference type="Pfam" id="PF08238">
    <property type="entry name" value="Sel1"/>
    <property type="match status" value="3"/>
</dbReference>
<feature type="chain" id="PRO_5011590751" evidence="1">
    <location>
        <begin position="32"/>
        <end position="218"/>
    </location>
</feature>
<sequence>MQVFTLLSLRVVMLRTALVALLPLVSSMCFAETQAVDIYSQDQLLEMIRGEKYLARVKQDDCQLVQDIEARAEVLKQPLYQFLWGEMLNHGTCVKANAVKGMGLLQEAAEQGSPEAMVKLAEYYQNGKFVIRNKDRAVNYLLPAAASGSLAARMMLVRLYGEGYGSPRDYEMAYNWLYNNVFTDEATKKKALSLLQVLAAKMPASAVARAQQEHLRTR</sequence>
<dbReference type="InterPro" id="IPR052945">
    <property type="entry name" value="Mitotic_Regulator"/>
</dbReference>
<dbReference type="SMART" id="SM00671">
    <property type="entry name" value="SEL1"/>
    <property type="match status" value="2"/>
</dbReference>
<dbReference type="PANTHER" id="PTHR43628:SF1">
    <property type="entry name" value="CHITIN SYNTHASE REGULATORY FACTOR 2-RELATED"/>
    <property type="match status" value="1"/>
</dbReference>
<reference evidence="2 3" key="1">
    <citation type="submission" date="2017-07" db="EMBL/GenBank/DDBJ databases">
        <title>Phenotypical and genomic characterization of a clinical isolate of Shewanella bicestrii sp. nov. producing an extended-spectrum beta-lactamase and a new oxacillinase variant.</title>
        <authorList>
            <person name="Jousset A.B."/>
            <person name="Bonnin R.A."/>
            <person name="Girlich D."/>
            <person name="Dabos L."/>
            <person name="Potron A."/>
            <person name="Dortet L."/>
            <person name="Glaser P."/>
            <person name="Naas T."/>
        </authorList>
    </citation>
    <scope>NUCLEOTIDE SEQUENCE [LARGE SCALE GENOMIC DNA]</scope>
    <source>
        <strain evidence="2 3">JAB-1</strain>
    </source>
</reference>
<dbReference type="AlphaFoldDB" id="A0A220UQQ7"/>
<dbReference type="RefSeq" id="WP_011715863.1">
    <property type="nucleotide sequence ID" value="NZ_CP022358.1"/>
</dbReference>
<dbReference type="InterPro" id="IPR006597">
    <property type="entry name" value="Sel1-like"/>
</dbReference>
<dbReference type="EMBL" id="CP022358">
    <property type="protein sequence ID" value="ASK70475.1"/>
    <property type="molecule type" value="Genomic_DNA"/>
</dbReference>
<proteinExistence type="predicted"/>
<dbReference type="SUPFAM" id="SSF81901">
    <property type="entry name" value="HCP-like"/>
    <property type="match status" value="1"/>
</dbReference>
<accession>A0A220UQQ7</accession>
<feature type="signal peptide" evidence="1">
    <location>
        <begin position="1"/>
        <end position="31"/>
    </location>
</feature>
<keyword evidence="1" id="KW-0732">Signal</keyword>
<evidence type="ECO:0000313" key="2">
    <source>
        <dbReference type="EMBL" id="ASK70475.1"/>
    </source>
</evidence>
<protein>
    <submittedName>
        <fullName evidence="2">Sel1 repeat family protein</fullName>
    </submittedName>
</protein>
<name>A0A220UQQ7_9GAMM</name>
<dbReference type="PANTHER" id="PTHR43628">
    <property type="entry name" value="ACTIVATOR OF C KINASE PROTEIN 1-RELATED"/>
    <property type="match status" value="1"/>
</dbReference>
<dbReference type="Proteomes" id="UP000198367">
    <property type="component" value="Chromosome"/>
</dbReference>
<dbReference type="Gene3D" id="1.25.40.10">
    <property type="entry name" value="Tetratricopeptide repeat domain"/>
    <property type="match status" value="1"/>
</dbReference>
<keyword evidence="3" id="KW-1185">Reference proteome</keyword>
<dbReference type="GeneID" id="94726686"/>